<dbReference type="PATRIC" id="fig|433924.3.peg.1113"/>
<evidence type="ECO:0000313" key="4">
    <source>
        <dbReference type="EMBL" id="KTT15502.1"/>
    </source>
</evidence>
<evidence type="ECO:0000256" key="2">
    <source>
        <dbReference type="PROSITE-ProRule" id="PRU00335"/>
    </source>
</evidence>
<keyword evidence="1 2" id="KW-0238">DNA-binding</keyword>
<dbReference type="Gene3D" id="1.10.357.10">
    <property type="entry name" value="Tetracycline Repressor, domain 2"/>
    <property type="match status" value="1"/>
</dbReference>
<comment type="caution">
    <text evidence="4">The sequence shown here is derived from an EMBL/GenBank/DDBJ whole genome shotgun (WGS) entry which is preliminary data.</text>
</comment>
<proteinExistence type="predicted"/>
<dbReference type="GO" id="GO:0003700">
    <property type="term" value="F:DNA-binding transcription factor activity"/>
    <property type="evidence" value="ECO:0007669"/>
    <property type="project" value="TreeGrafter"/>
</dbReference>
<dbReference type="InterPro" id="IPR050109">
    <property type="entry name" value="HTH-type_TetR-like_transc_reg"/>
</dbReference>
<dbReference type="PROSITE" id="PS50977">
    <property type="entry name" value="HTH_TETR_2"/>
    <property type="match status" value="1"/>
</dbReference>
<dbReference type="PRINTS" id="PR00455">
    <property type="entry name" value="HTHTETR"/>
</dbReference>
<gene>
    <name evidence="4" type="ORF">NS331_20410</name>
</gene>
<evidence type="ECO:0000313" key="5">
    <source>
        <dbReference type="Proteomes" id="UP000072741"/>
    </source>
</evidence>
<dbReference type="InterPro" id="IPR001647">
    <property type="entry name" value="HTH_TetR"/>
</dbReference>
<dbReference type="PANTHER" id="PTHR30055">
    <property type="entry name" value="HTH-TYPE TRANSCRIPTIONAL REGULATOR RUTR"/>
    <property type="match status" value="1"/>
</dbReference>
<dbReference type="PANTHER" id="PTHR30055:SF235">
    <property type="entry name" value="TRANSCRIPTIONAL REGULATORY PROTEIN"/>
    <property type="match status" value="1"/>
</dbReference>
<reference evidence="4 5" key="1">
    <citation type="journal article" date="2016" name="Front. Microbiol.">
        <title>Genomic Resource of Rice Seed Associated Bacteria.</title>
        <authorList>
            <person name="Midha S."/>
            <person name="Bansal K."/>
            <person name="Sharma S."/>
            <person name="Kumar N."/>
            <person name="Patil P.P."/>
            <person name="Chaudhry V."/>
            <person name="Patil P.B."/>
        </authorList>
    </citation>
    <scope>NUCLEOTIDE SEQUENCE [LARGE SCALE GENOMIC DNA]</scope>
    <source>
        <strain evidence="4 5">NS331</strain>
    </source>
</reference>
<dbReference type="Pfam" id="PF00440">
    <property type="entry name" value="TetR_N"/>
    <property type="match status" value="1"/>
</dbReference>
<sequence length="223" mass="23931">MAASRSLPPDRITRQKIIDSALRLYAQNGIDGVPVRALTSDAGVNVAAVHYHFGGTEALAEAVFGELSERINAQRVMALEAITADASRAGRKPEVRAIVQAFVAPYVGPDAATEGRLLAQLILKHRLSPSPMTERVVGKHFDPMAKKFVAALLQALPEVSPGLMATRYMLMVSTVVLSLSDRGRAQRLQRLAGRKAARDGLQTMEAALVDFIVAGLRAPVSEP</sequence>
<feature type="domain" description="HTH tetR-type" evidence="3">
    <location>
        <begin position="11"/>
        <end position="71"/>
    </location>
</feature>
<feature type="DNA-binding region" description="H-T-H motif" evidence="2">
    <location>
        <begin position="34"/>
        <end position="53"/>
    </location>
</feature>
<keyword evidence="5" id="KW-1185">Reference proteome</keyword>
<evidence type="ECO:0000259" key="3">
    <source>
        <dbReference type="PROSITE" id="PS50977"/>
    </source>
</evidence>
<dbReference type="SUPFAM" id="SSF48498">
    <property type="entry name" value="Tetracyclin repressor-like, C-terminal domain"/>
    <property type="match status" value="1"/>
</dbReference>
<dbReference type="Proteomes" id="UP000072741">
    <property type="component" value="Unassembled WGS sequence"/>
</dbReference>
<accession>A0A147GNR8</accession>
<protein>
    <recommendedName>
        <fullName evidence="3">HTH tetR-type domain-containing protein</fullName>
    </recommendedName>
</protein>
<organism evidence="4 5">
    <name type="scientific">Pseudacidovorax intermedius</name>
    <dbReference type="NCBI Taxonomy" id="433924"/>
    <lineage>
        <taxon>Bacteria</taxon>
        <taxon>Pseudomonadati</taxon>
        <taxon>Pseudomonadota</taxon>
        <taxon>Betaproteobacteria</taxon>
        <taxon>Burkholderiales</taxon>
        <taxon>Comamonadaceae</taxon>
        <taxon>Pseudacidovorax</taxon>
    </lineage>
</organism>
<dbReference type="Pfam" id="PF17939">
    <property type="entry name" value="TetR_C_30"/>
    <property type="match status" value="1"/>
</dbReference>
<dbReference type="InterPro" id="IPR041586">
    <property type="entry name" value="PsrA_TetR_C"/>
</dbReference>
<dbReference type="RefSeq" id="WP_058643779.1">
    <property type="nucleotide sequence ID" value="NZ_LDSL01000141.1"/>
</dbReference>
<dbReference type="SUPFAM" id="SSF46689">
    <property type="entry name" value="Homeodomain-like"/>
    <property type="match status" value="1"/>
</dbReference>
<name>A0A147GNR8_9BURK</name>
<dbReference type="EMBL" id="LDSL01000141">
    <property type="protein sequence ID" value="KTT15502.1"/>
    <property type="molecule type" value="Genomic_DNA"/>
</dbReference>
<dbReference type="GO" id="GO:0000976">
    <property type="term" value="F:transcription cis-regulatory region binding"/>
    <property type="evidence" value="ECO:0007669"/>
    <property type="project" value="TreeGrafter"/>
</dbReference>
<dbReference type="InterPro" id="IPR036271">
    <property type="entry name" value="Tet_transcr_reg_TetR-rel_C_sf"/>
</dbReference>
<evidence type="ECO:0000256" key="1">
    <source>
        <dbReference type="ARBA" id="ARBA00023125"/>
    </source>
</evidence>
<dbReference type="InterPro" id="IPR009057">
    <property type="entry name" value="Homeodomain-like_sf"/>
</dbReference>
<dbReference type="AlphaFoldDB" id="A0A147GNR8"/>